<keyword evidence="3" id="KW-1185">Reference proteome</keyword>
<feature type="compositionally biased region" description="Polar residues" evidence="1">
    <location>
        <begin position="32"/>
        <end position="62"/>
    </location>
</feature>
<comment type="caution">
    <text evidence="2">The sequence shown here is derived from an EMBL/GenBank/DDBJ whole genome shotgun (WGS) entry which is preliminary data.</text>
</comment>
<dbReference type="EMBL" id="VSRR010032651">
    <property type="protein sequence ID" value="MPC71297.1"/>
    <property type="molecule type" value="Genomic_DNA"/>
</dbReference>
<name>A0A5B7HPY7_PORTR</name>
<reference evidence="2 3" key="1">
    <citation type="submission" date="2019-05" db="EMBL/GenBank/DDBJ databases">
        <title>Another draft genome of Portunus trituberculatus and its Hox gene families provides insights of decapod evolution.</title>
        <authorList>
            <person name="Jeong J.-H."/>
            <person name="Song I."/>
            <person name="Kim S."/>
            <person name="Choi T."/>
            <person name="Kim D."/>
            <person name="Ryu S."/>
            <person name="Kim W."/>
        </authorList>
    </citation>
    <scope>NUCLEOTIDE SEQUENCE [LARGE SCALE GENOMIC DNA]</scope>
    <source>
        <tissue evidence="2">Muscle</tissue>
    </source>
</reference>
<proteinExistence type="predicted"/>
<organism evidence="2 3">
    <name type="scientific">Portunus trituberculatus</name>
    <name type="common">Swimming crab</name>
    <name type="synonym">Neptunus trituberculatus</name>
    <dbReference type="NCBI Taxonomy" id="210409"/>
    <lineage>
        <taxon>Eukaryota</taxon>
        <taxon>Metazoa</taxon>
        <taxon>Ecdysozoa</taxon>
        <taxon>Arthropoda</taxon>
        <taxon>Crustacea</taxon>
        <taxon>Multicrustacea</taxon>
        <taxon>Malacostraca</taxon>
        <taxon>Eumalacostraca</taxon>
        <taxon>Eucarida</taxon>
        <taxon>Decapoda</taxon>
        <taxon>Pleocyemata</taxon>
        <taxon>Brachyura</taxon>
        <taxon>Eubrachyura</taxon>
        <taxon>Portunoidea</taxon>
        <taxon>Portunidae</taxon>
        <taxon>Portuninae</taxon>
        <taxon>Portunus</taxon>
    </lineage>
</organism>
<sequence>MSQASQAHGCRVAPPQPPQPTAHSRSRHSADTAHSSLTSTHSMFPNNFTATRRNTQERSIQV</sequence>
<accession>A0A5B7HPY7</accession>
<protein>
    <submittedName>
        <fullName evidence="2">Uncharacterized protein</fullName>
    </submittedName>
</protein>
<evidence type="ECO:0000313" key="3">
    <source>
        <dbReference type="Proteomes" id="UP000324222"/>
    </source>
</evidence>
<feature type="region of interest" description="Disordered" evidence="1">
    <location>
        <begin position="1"/>
        <end position="62"/>
    </location>
</feature>
<gene>
    <name evidence="2" type="ORF">E2C01_065570</name>
</gene>
<evidence type="ECO:0000256" key="1">
    <source>
        <dbReference type="SAM" id="MobiDB-lite"/>
    </source>
</evidence>
<dbReference type="AlphaFoldDB" id="A0A5B7HPY7"/>
<dbReference type="Proteomes" id="UP000324222">
    <property type="component" value="Unassembled WGS sequence"/>
</dbReference>
<evidence type="ECO:0000313" key="2">
    <source>
        <dbReference type="EMBL" id="MPC71297.1"/>
    </source>
</evidence>